<dbReference type="AlphaFoldDB" id="A0A9P5YL75"/>
<keyword evidence="2" id="KW-1133">Transmembrane helix</keyword>
<accession>A0A9P5YL75</accession>
<keyword evidence="4" id="KW-1185">Reference proteome</keyword>
<comment type="caution">
    <text evidence="3">The sequence shown here is derived from an EMBL/GenBank/DDBJ whole genome shotgun (WGS) entry which is preliminary data.</text>
</comment>
<keyword evidence="2" id="KW-0812">Transmembrane</keyword>
<name>A0A9P5YL75_9AGAR</name>
<reference evidence="3" key="1">
    <citation type="submission" date="2020-11" db="EMBL/GenBank/DDBJ databases">
        <authorList>
            <consortium name="DOE Joint Genome Institute"/>
            <person name="Ahrendt S."/>
            <person name="Riley R."/>
            <person name="Andreopoulos W."/>
            <person name="Labutti K."/>
            <person name="Pangilinan J."/>
            <person name="Ruiz-Duenas F.J."/>
            <person name="Barrasa J.M."/>
            <person name="Sanchez-Garcia M."/>
            <person name="Camarero S."/>
            <person name="Miyauchi S."/>
            <person name="Serrano A."/>
            <person name="Linde D."/>
            <person name="Babiker R."/>
            <person name="Drula E."/>
            <person name="Ayuso-Fernandez I."/>
            <person name="Pacheco R."/>
            <person name="Padilla G."/>
            <person name="Ferreira P."/>
            <person name="Barriuso J."/>
            <person name="Kellner H."/>
            <person name="Castanera R."/>
            <person name="Alfaro M."/>
            <person name="Ramirez L."/>
            <person name="Pisabarro A.G."/>
            <person name="Kuo A."/>
            <person name="Tritt A."/>
            <person name="Lipzen A."/>
            <person name="He G."/>
            <person name="Yan M."/>
            <person name="Ng V."/>
            <person name="Cullen D."/>
            <person name="Martin F."/>
            <person name="Rosso M.-N."/>
            <person name="Henrissat B."/>
            <person name="Hibbett D."/>
            <person name="Martinez A.T."/>
            <person name="Grigoriev I.V."/>
        </authorList>
    </citation>
    <scope>NUCLEOTIDE SEQUENCE</scope>
    <source>
        <strain evidence="3">CIRM-BRFM 674</strain>
    </source>
</reference>
<feature type="region of interest" description="Disordered" evidence="1">
    <location>
        <begin position="67"/>
        <end position="89"/>
    </location>
</feature>
<organism evidence="3 4">
    <name type="scientific">Pholiota conissans</name>
    <dbReference type="NCBI Taxonomy" id="109636"/>
    <lineage>
        <taxon>Eukaryota</taxon>
        <taxon>Fungi</taxon>
        <taxon>Dikarya</taxon>
        <taxon>Basidiomycota</taxon>
        <taxon>Agaricomycotina</taxon>
        <taxon>Agaricomycetes</taxon>
        <taxon>Agaricomycetidae</taxon>
        <taxon>Agaricales</taxon>
        <taxon>Agaricineae</taxon>
        <taxon>Strophariaceae</taxon>
        <taxon>Pholiota</taxon>
    </lineage>
</organism>
<evidence type="ECO:0000256" key="1">
    <source>
        <dbReference type="SAM" id="MobiDB-lite"/>
    </source>
</evidence>
<feature type="transmembrane region" description="Helical" evidence="2">
    <location>
        <begin position="106"/>
        <end position="123"/>
    </location>
</feature>
<dbReference type="OrthoDB" id="3267106at2759"/>
<dbReference type="EMBL" id="MU155904">
    <property type="protein sequence ID" value="KAF9470624.1"/>
    <property type="molecule type" value="Genomic_DNA"/>
</dbReference>
<gene>
    <name evidence="3" type="ORF">BDN70DRAFT_939550</name>
</gene>
<evidence type="ECO:0000256" key="2">
    <source>
        <dbReference type="SAM" id="Phobius"/>
    </source>
</evidence>
<keyword evidence="2" id="KW-0472">Membrane</keyword>
<sequence length="124" mass="13014">MHIEIKYDTPYIYNIIIPHSPLFTSELVACILANCADQISTSETLAQQFCNVATLSPSLSFPSVPITTTTSTSTSDTSTAPPTTSASTSPTSAAVSAIVHTGRETMLGLLVTTLGLVFGAYVLQ</sequence>
<evidence type="ECO:0000313" key="3">
    <source>
        <dbReference type="EMBL" id="KAF9470624.1"/>
    </source>
</evidence>
<evidence type="ECO:0000313" key="4">
    <source>
        <dbReference type="Proteomes" id="UP000807469"/>
    </source>
</evidence>
<dbReference type="Proteomes" id="UP000807469">
    <property type="component" value="Unassembled WGS sequence"/>
</dbReference>
<proteinExistence type="predicted"/>
<protein>
    <submittedName>
        <fullName evidence="3">Uncharacterized protein</fullName>
    </submittedName>
</protein>